<dbReference type="AlphaFoldDB" id="A0A3G6J3R5"/>
<dbReference type="InterPro" id="IPR021414">
    <property type="entry name" value="DUF3054"/>
</dbReference>
<dbReference type="RefSeq" id="WP_123925745.1">
    <property type="nucleotide sequence ID" value="NZ_CP033896.1"/>
</dbReference>
<protein>
    <recommendedName>
        <fullName evidence="4">DUF3054 domain-containing protein</fullName>
    </recommendedName>
</protein>
<evidence type="ECO:0000313" key="3">
    <source>
        <dbReference type="Proteomes" id="UP000269019"/>
    </source>
</evidence>
<dbReference type="Pfam" id="PF11255">
    <property type="entry name" value="DUF3054"/>
    <property type="match status" value="1"/>
</dbReference>
<feature type="transmembrane region" description="Helical" evidence="1">
    <location>
        <begin position="99"/>
        <end position="119"/>
    </location>
</feature>
<proteinExistence type="predicted"/>
<organism evidence="2 3">
    <name type="scientific">Corynebacterium choanae</name>
    <dbReference type="NCBI Taxonomy" id="1862358"/>
    <lineage>
        <taxon>Bacteria</taxon>
        <taxon>Bacillati</taxon>
        <taxon>Actinomycetota</taxon>
        <taxon>Actinomycetes</taxon>
        <taxon>Mycobacteriales</taxon>
        <taxon>Corynebacteriaceae</taxon>
        <taxon>Corynebacterium</taxon>
    </lineage>
</organism>
<evidence type="ECO:0000256" key="1">
    <source>
        <dbReference type="SAM" id="Phobius"/>
    </source>
</evidence>
<keyword evidence="3" id="KW-1185">Reference proteome</keyword>
<name>A0A3G6J3R5_9CORY</name>
<dbReference type="KEGG" id="ccho:CCHOA_00700"/>
<sequence length="133" mass="14287">MATVIHNNPYPARIVFSLDVVSILLFALLARLAHRSSLGFSISGWLDTAWPFLLGVVISWVIIAVAKLRPSAIAPTGIIVWLVTVATGLTIWGLRHGAIPHWSFILVASTVSGVLLLGYRAVLAKKAPRNPAS</sequence>
<evidence type="ECO:0008006" key="4">
    <source>
        <dbReference type="Google" id="ProtNLM"/>
    </source>
</evidence>
<evidence type="ECO:0000313" key="2">
    <source>
        <dbReference type="EMBL" id="AZA12569.1"/>
    </source>
</evidence>
<accession>A0A3G6J3R5</accession>
<keyword evidence="1" id="KW-1133">Transmembrane helix</keyword>
<keyword evidence="1" id="KW-0472">Membrane</keyword>
<gene>
    <name evidence="2" type="ORF">CCHOA_00700</name>
</gene>
<dbReference type="Proteomes" id="UP000269019">
    <property type="component" value="Chromosome"/>
</dbReference>
<dbReference type="OrthoDB" id="3698172at2"/>
<feature type="transmembrane region" description="Helical" evidence="1">
    <location>
        <begin position="12"/>
        <end position="29"/>
    </location>
</feature>
<reference evidence="2 3" key="1">
    <citation type="submission" date="2018-11" db="EMBL/GenBank/DDBJ databases">
        <authorList>
            <person name="Kleinhagauer T."/>
            <person name="Glaeser S.P."/>
            <person name="Spergser J."/>
            <person name="Ruckert C."/>
            <person name="Kaempfer P."/>
            <person name="Busse H.-J."/>
        </authorList>
    </citation>
    <scope>NUCLEOTIDE SEQUENCE [LARGE SCALE GENOMIC DNA]</scope>
    <source>
        <strain evidence="2 3">200CH</strain>
    </source>
</reference>
<keyword evidence="1" id="KW-0812">Transmembrane</keyword>
<dbReference type="EMBL" id="CP033896">
    <property type="protein sequence ID" value="AZA12569.1"/>
    <property type="molecule type" value="Genomic_DNA"/>
</dbReference>
<feature type="transmembrane region" description="Helical" evidence="1">
    <location>
        <begin position="49"/>
        <end position="66"/>
    </location>
</feature>
<feature type="transmembrane region" description="Helical" evidence="1">
    <location>
        <begin position="73"/>
        <end position="93"/>
    </location>
</feature>